<accession>A0AAN8KE08</accession>
<keyword evidence="2" id="KW-1185">Reference proteome</keyword>
<name>A0AAN8KE08_PATCE</name>
<organism evidence="1 2">
    <name type="scientific">Patella caerulea</name>
    <name type="common">Rayed Mediterranean limpet</name>
    <dbReference type="NCBI Taxonomy" id="87958"/>
    <lineage>
        <taxon>Eukaryota</taxon>
        <taxon>Metazoa</taxon>
        <taxon>Spiralia</taxon>
        <taxon>Lophotrochozoa</taxon>
        <taxon>Mollusca</taxon>
        <taxon>Gastropoda</taxon>
        <taxon>Patellogastropoda</taxon>
        <taxon>Patelloidea</taxon>
        <taxon>Patellidae</taxon>
        <taxon>Patella</taxon>
    </lineage>
</organism>
<protein>
    <recommendedName>
        <fullName evidence="3">EGF-like domain-containing protein</fullName>
    </recommendedName>
</protein>
<evidence type="ECO:0000313" key="1">
    <source>
        <dbReference type="EMBL" id="KAK6191699.1"/>
    </source>
</evidence>
<gene>
    <name evidence="1" type="ORF">SNE40_003317</name>
</gene>
<evidence type="ECO:0000313" key="2">
    <source>
        <dbReference type="Proteomes" id="UP001347796"/>
    </source>
</evidence>
<reference evidence="1 2" key="1">
    <citation type="submission" date="2024-01" db="EMBL/GenBank/DDBJ databases">
        <title>The genome of the rayed Mediterranean limpet Patella caerulea (Linnaeus, 1758).</title>
        <authorList>
            <person name="Anh-Thu Weber A."/>
            <person name="Halstead-Nussloch G."/>
        </authorList>
    </citation>
    <scope>NUCLEOTIDE SEQUENCE [LARGE SCALE GENOMIC DNA]</scope>
    <source>
        <strain evidence="1">AATW-2023a</strain>
        <tissue evidence="1">Whole specimen</tissue>
    </source>
</reference>
<comment type="caution">
    <text evidence="1">The sequence shown here is derived from an EMBL/GenBank/DDBJ whole genome shotgun (WGS) entry which is preliminary data.</text>
</comment>
<dbReference type="AlphaFoldDB" id="A0AAN8KE08"/>
<evidence type="ECO:0008006" key="3">
    <source>
        <dbReference type="Google" id="ProtNLM"/>
    </source>
</evidence>
<dbReference type="EMBL" id="JAZGQO010000002">
    <property type="protein sequence ID" value="KAK6191699.1"/>
    <property type="molecule type" value="Genomic_DNA"/>
</dbReference>
<dbReference type="Proteomes" id="UP001347796">
    <property type="component" value="Unassembled WGS sequence"/>
</dbReference>
<proteinExistence type="predicted"/>
<sequence>MAFISMEKVKGVFIFLLVTLVSASSIKIGFYELSRFSVMTYSQLITKTSLYNVKSKIHCVIFCSQQNNFISPSEIYPLYDPTISTNACGFYQGKCYYIQNVSSCIKERSIDLTTCQCKPYFYGQFCHRIISSCKDVSESKVNPVNGVYSVILDNGNIIQLFCDFQPDRIISFISKYSFVNLTNADLYFYSNQSNVIMRQDWISEQRDAILGQLSMYPDYQNLKISINAPVDYNPTTNGILGDYLYVGFLKNSLISSGTTNGYAANGNQYTFPNCGTTGNSYFAFYPNLEAKQPTDRRNYSGSVDMFAWSKNTKPIELNQQLPDEFFYITEIHFGGCGGYTVSTEWSHIGSSSLGLIT</sequence>